<keyword evidence="2" id="KW-0808">Transferase</keyword>
<evidence type="ECO:0000313" key="3">
    <source>
        <dbReference type="Proteomes" id="UP000291483"/>
    </source>
</evidence>
<dbReference type="Pfam" id="PF00480">
    <property type="entry name" value="ROK"/>
    <property type="match status" value="1"/>
</dbReference>
<comment type="caution">
    <text evidence="2">The sequence shown here is derived from an EMBL/GenBank/DDBJ whole genome shotgun (WGS) entry which is preliminary data.</text>
</comment>
<dbReference type="AlphaFoldDB" id="A0A4Q8AIJ0"/>
<protein>
    <submittedName>
        <fullName evidence="2">Glucokinase</fullName>
    </submittedName>
</protein>
<gene>
    <name evidence="2" type="ORF">EV379_0566</name>
</gene>
<dbReference type="PANTHER" id="PTHR18964:SF149">
    <property type="entry name" value="BIFUNCTIONAL UDP-N-ACETYLGLUCOSAMINE 2-EPIMERASE_N-ACETYLMANNOSAMINE KINASE"/>
    <property type="match status" value="1"/>
</dbReference>
<organism evidence="2 3">
    <name type="scientific">Microterricola gilva</name>
    <dbReference type="NCBI Taxonomy" id="393267"/>
    <lineage>
        <taxon>Bacteria</taxon>
        <taxon>Bacillati</taxon>
        <taxon>Actinomycetota</taxon>
        <taxon>Actinomycetes</taxon>
        <taxon>Micrococcales</taxon>
        <taxon>Microbacteriaceae</taxon>
        <taxon>Microterricola</taxon>
    </lineage>
</organism>
<evidence type="ECO:0000256" key="1">
    <source>
        <dbReference type="ARBA" id="ARBA00006479"/>
    </source>
</evidence>
<keyword evidence="2" id="KW-0418">Kinase</keyword>
<dbReference type="EMBL" id="SHLC01000001">
    <property type="protein sequence ID" value="RZU64272.1"/>
    <property type="molecule type" value="Genomic_DNA"/>
</dbReference>
<accession>A0A4Q8AIJ0</accession>
<keyword evidence="3" id="KW-1185">Reference proteome</keyword>
<reference evidence="2 3" key="1">
    <citation type="submission" date="2019-02" db="EMBL/GenBank/DDBJ databases">
        <title>Sequencing the genomes of 1000 actinobacteria strains.</title>
        <authorList>
            <person name="Klenk H.-P."/>
        </authorList>
    </citation>
    <scope>NUCLEOTIDE SEQUENCE [LARGE SCALE GENOMIC DNA]</scope>
    <source>
        <strain evidence="2 3">DSM 18319</strain>
    </source>
</reference>
<dbReference type="InterPro" id="IPR000600">
    <property type="entry name" value="ROK"/>
</dbReference>
<proteinExistence type="inferred from homology"/>
<dbReference type="SUPFAM" id="SSF53067">
    <property type="entry name" value="Actin-like ATPase domain"/>
    <property type="match status" value="1"/>
</dbReference>
<name>A0A4Q8AIJ0_9MICO</name>
<dbReference type="Gene3D" id="3.30.420.40">
    <property type="match status" value="2"/>
</dbReference>
<sequence>MITLNSPLPLGHGDAVLAFDVGGTDMKSALFAGDGTMLGLTRTPTPLAGAETPQAVVAVAREIAAGYAARFPEVTPRAAGILVPGLVDDENGIGVFSSNLGWRDAPFRQLGEAGLGMPVAFSHDVRGAGEAEFRLGAARGALDAAVLVIGTGIAGAFFIDGKPHLAGGYAGEIGHSIVIPDGPECPCGGRGHLEMLASAGAIVRRYAELSGETLDGARAVLQRAQAGDATAQAVWDGAVYALALGISQVVTIIAPEVVVLGGGLAQAGPALFEPLERTLDGMLTFHRRPRLIGAQIGEDAGLLGAALRARDLSATTEHGA</sequence>
<dbReference type="GO" id="GO:0016301">
    <property type="term" value="F:kinase activity"/>
    <property type="evidence" value="ECO:0007669"/>
    <property type="project" value="UniProtKB-KW"/>
</dbReference>
<evidence type="ECO:0000313" key="2">
    <source>
        <dbReference type="EMBL" id="RZU64272.1"/>
    </source>
</evidence>
<dbReference type="InterPro" id="IPR043129">
    <property type="entry name" value="ATPase_NBD"/>
</dbReference>
<comment type="similarity">
    <text evidence="1">Belongs to the ROK (NagC/XylR) family.</text>
</comment>
<dbReference type="Proteomes" id="UP000291483">
    <property type="component" value="Unassembled WGS sequence"/>
</dbReference>
<dbReference type="RefSeq" id="WP_278044015.1">
    <property type="nucleotide sequence ID" value="NZ_SHLC01000001.1"/>
</dbReference>
<dbReference type="PANTHER" id="PTHR18964">
    <property type="entry name" value="ROK (REPRESSOR, ORF, KINASE) FAMILY"/>
    <property type="match status" value="1"/>
</dbReference>